<accession>A0A0M3JD35</accession>
<keyword evidence="1" id="KW-0479">Metal-binding</keyword>
<organism evidence="5">
    <name type="scientific">Anisakis simplex</name>
    <name type="common">Herring worm</name>
    <dbReference type="NCBI Taxonomy" id="6269"/>
    <lineage>
        <taxon>Eukaryota</taxon>
        <taxon>Metazoa</taxon>
        <taxon>Ecdysozoa</taxon>
        <taxon>Nematoda</taxon>
        <taxon>Chromadorea</taxon>
        <taxon>Rhabditida</taxon>
        <taxon>Spirurina</taxon>
        <taxon>Ascaridomorpha</taxon>
        <taxon>Ascaridoidea</taxon>
        <taxon>Anisakidae</taxon>
        <taxon>Anisakis</taxon>
        <taxon>Anisakis simplex complex</taxon>
    </lineage>
</organism>
<evidence type="ECO:0000313" key="4">
    <source>
        <dbReference type="Proteomes" id="UP000267096"/>
    </source>
</evidence>
<dbReference type="InterPro" id="IPR012292">
    <property type="entry name" value="Globin/Proto"/>
</dbReference>
<dbReference type="EMBL" id="UYRR01010279">
    <property type="protein sequence ID" value="VDK25323.1"/>
    <property type="molecule type" value="Genomic_DNA"/>
</dbReference>
<evidence type="ECO:0000313" key="5">
    <source>
        <dbReference type="WBParaSite" id="ASIM_0000552101-mRNA-1"/>
    </source>
</evidence>
<comment type="similarity">
    <text evidence="1">Belongs to the globin family.</text>
</comment>
<feature type="domain" description="Globin" evidence="2">
    <location>
        <begin position="1"/>
        <end position="83"/>
    </location>
</feature>
<reference evidence="5" key="1">
    <citation type="submission" date="2017-02" db="UniProtKB">
        <authorList>
            <consortium name="WormBaseParasite"/>
        </authorList>
    </citation>
    <scope>IDENTIFICATION</scope>
</reference>
<dbReference type="InterPro" id="IPR009050">
    <property type="entry name" value="Globin-like_sf"/>
</dbReference>
<name>A0A0M3JD35_ANISI</name>
<gene>
    <name evidence="3" type="ORF">ASIM_LOCUS5320</name>
</gene>
<keyword evidence="1" id="KW-0408">Iron</keyword>
<keyword evidence="1" id="KW-0813">Transport</keyword>
<dbReference type="Pfam" id="PF00042">
    <property type="entry name" value="Globin"/>
    <property type="match status" value="1"/>
</dbReference>
<evidence type="ECO:0000313" key="3">
    <source>
        <dbReference type="EMBL" id="VDK25323.1"/>
    </source>
</evidence>
<dbReference type="WBParaSite" id="ASIM_0000552101-mRNA-1">
    <property type="protein sequence ID" value="ASIM_0000552101-mRNA-1"/>
    <property type="gene ID" value="ASIM_0000552101"/>
</dbReference>
<dbReference type="GO" id="GO:0020037">
    <property type="term" value="F:heme binding"/>
    <property type="evidence" value="ECO:0007669"/>
    <property type="project" value="InterPro"/>
</dbReference>
<dbReference type="PROSITE" id="PS01033">
    <property type="entry name" value="GLOBIN"/>
    <property type="match status" value="1"/>
</dbReference>
<dbReference type="SUPFAM" id="SSF46458">
    <property type="entry name" value="Globin-like"/>
    <property type="match status" value="1"/>
</dbReference>
<keyword evidence="1" id="KW-0561">Oxygen transport</keyword>
<sequence>MVNACVESLKNVQCGTCEKGIANGTEFYALLFDKHSELRHYFKGHENLTGEEVKKSEHFKKQGNISTIKIRVFAGIKARKAPR</sequence>
<dbReference type="GO" id="GO:0019825">
    <property type="term" value="F:oxygen binding"/>
    <property type="evidence" value="ECO:0007669"/>
    <property type="project" value="InterPro"/>
</dbReference>
<reference evidence="3 4" key="2">
    <citation type="submission" date="2018-11" db="EMBL/GenBank/DDBJ databases">
        <authorList>
            <consortium name="Pathogen Informatics"/>
        </authorList>
    </citation>
    <scope>NUCLEOTIDE SEQUENCE [LARGE SCALE GENOMIC DNA]</scope>
</reference>
<evidence type="ECO:0000259" key="2">
    <source>
        <dbReference type="PROSITE" id="PS01033"/>
    </source>
</evidence>
<dbReference type="Gene3D" id="1.10.490.10">
    <property type="entry name" value="Globins"/>
    <property type="match status" value="1"/>
</dbReference>
<dbReference type="AlphaFoldDB" id="A0A0M3JD35"/>
<dbReference type="GO" id="GO:0005344">
    <property type="term" value="F:oxygen carrier activity"/>
    <property type="evidence" value="ECO:0007669"/>
    <property type="project" value="UniProtKB-KW"/>
</dbReference>
<dbReference type="Proteomes" id="UP000267096">
    <property type="component" value="Unassembled WGS sequence"/>
</dbReference>
<evidence type="ECO:0000256" key="1">
    <source>
        <dbReference type="RuleBase" id="RU000356"/>
    </source>
</evidence>
<proteinExistence type="inferred from homology"/>
<keyword evidence="1" id="KW-0349">Heme</keyword>
<dbReference type="InterPro" id="IPR000971">
    <property type="entry name" value="Globin"/>
</dbReference>
<keyword evidence="4" id="KW-1185">Reference proteome</keyword>
<protein>
    <submittedName>
        <fullName evidence="5">GLOBIN domain-containing protein</fullName>
    </submittedName>
</protein>